<sequence length="87" mass="9601">MGRRNKILVPESRNQLDQLKAKVSNANNAENAKFETAEEHGVTINHGYNGEIKAKDAGKIGGNIGGKMVRELVKMAEQQLNERKPSE</sequence>
<dbReference type="AlphaFoldDB" id="A0A1G8EEW1"/>
<dbReference type="RefSeq" id="WP_091581255.1">
    <property type="nucleotide sequence ID" value="NZ_FNDU01000002.1"/>
</dbReference>
<protein>
    <submittedName>
        <fullName evidence="1">Small, acid-soluble spore protein, alpha/beta type</fullName>
    </submittedName>
</protein>
<proteinExistence type="predicted"/>
<dbReference type="GO" id="GO:0006265">
    <property type="term" value="P:DNA topological change"/>
    <property type="evidence" value="ECO:0007669"/>
    <property type="project" value="InterPro"/>
</dbReference>
<evidence type="ECO:0000313" key="2">
    <source>
        <dbReference type="Proteomes" id="UP000199017"/>
    </source>
</evidence>
<dbReference type="InterPro" id="IPR038300">
    <property type="entry name" value="SASP_sf_alpha/beta"/>
</dbReference>
<organism evidence="1 2">
    <name type="scientific">Alteribacillus bidgolensis</name>
    <dbReference type="NCBI Taxonomy" id="930129"/>
    <lineage>
        <taxon>Bacteria</taxon>
        <taxon>Bacillati</taxon>
        <taxon>Bacillota</taxon>
        <taxon>Bacilli</taxon>
        <taxon>Bacillales</taxon>
        <taxon>Bacillaceae</taxon>
        <taxon>Alteribacillus</taxon>
    </lineage>
</organism>
<dbReference type="GO" id="GO:0003690">
    <property type="term" value="F:double-stranded DNA binding"/>
    <property type="evidence" value="ECO:0007669"/>
    <property type="project" value="InterPro"/>
</dbReference>
<evidence type="ECO:0000313" key="1">
    <source>
        <dbReference type="EMBL" id="SDH68391.1"/>
    </source>
</evidence>
<dbReference type="InterPro" id="IPR001448">
    <property type="entry name" value="SASP_alpha/beta-type"/>
</dbReference>
<dbReference type="Gene3D" id="6.10.10.80">
    <property type="entry name" value="Small, acid-soluble spore protein, alpha/beta type-like"/>
    <property type="match status" value="1"/>
</dbReference>
<name>A0A1G8EEW1_9BACI</name>
<dbReference type="EMBL" id="FNDU01000002">
    <property type="protein sequence ID" value="SDH68391.1"/>
    <property type="molecule type" value="Genomic_DNA"/>
</dbReference>
<accession>A0A1G8EEW1</accession>
<dbReference type="Proteomes" id="UP000199017">
    <property type="component" value="Unassembled WGS sequence"/>
</dbReference>
<reference evidence="1 2" key="1">
    <citation type="submission" date="2016-10" db="EMBL/GenBank/DDBJ databases">
        <authorList>
            <person name="de Groot N.N."/>
        </authorList>
    </citation>
    <scope>NUCLEOTIDE SEQUENCE [LARGE SCALE GENOMIC DNA]</scope>
    <source>
        <strain evidence="2">P4B,CCM 7963,CECT 7998,DSM 25260,IBRC-M 10614,KCTC 13821</strain>
    </source>
</reference>
<dbReference type="Pfam" id="PF00269">
    <property type="entry name" value="SASP"/>
    <property type="match status" value="1"/>
</dbReference>
<dbReference type="STRING" id="930129.SAMN05216352_102195"/>
<keyword evidence="2" id="KW-1185">Reference proteome</keyword>
<gene>
    <name evidence="1" type="ORF">SAMN05216352_102195</name>
</gene>
<dbReference type="OrthoDB" id="1683773at2"/>